<dbReference type="Pfam" id="PF00563">
    <property type="entry name" value="EAL"/>
    <property type="match status" value="1"/>
</dbReference>
<dbReference type="CDD" id="cd01949">
    <property type="entry name" value="GGDEF"/>
    <property type="match status" value="2"/>
</dbReference>
<protein>
    <submittedName>
        <fullName evidence="4">Diguanylate cyclase</fullName>
    </submittedName>
</protein>
<organism evidence="4 5">
    <name type="scientific">Massilia aurea</name>
    <dbReference type="NCBI Taxonomy" id="373040"/>
    <lineage>
        <taxon>Bacteria</taxon>
        <taxon>Pseudomonadati</taxon>
        <taxon>Pseudomonadota</taxon>
        <taxon>Betaproteobacteria</taxon>
        <taxon>Burkholderiales</taxon>
        <taxon>Oxalobacteraceae</taxon>
        <taxon>Telluria group</taxon>
        <taxon>Massilia</taxon>
    </lineage>
</organism>
<dbReference type="InterPro" id="IPR035919">
    <property type="entry name" value="EAL_sf"/>
</dbReference>
<feature type="domain" description="GGDEF" evidence="3">
    <location>
        <begin position="243"/>
        <end position="375"/>
    </location>
</feature>
<dbReference type="InterPro" id="IPR043128">
    <property type="entry name" value="Rev_trsase/Diguanyl_cyclase"/>
</dbReference>
<dbReference type="Gene3D" id="3.20.20.450">
    <property type="entry name" value="EAL domain"/>
    <property type="match status" value="1"/>
</dbReference>
<feature type="transmembrane region" description="Helical" evidence="1">
    <location>
        <begin position="54"/>
        <end position="76"/>
    </location>
</feature>
<dbReference type="Gene3D" id="3.30.70.270">
    <property type="match status" value="2"/>
</dbReference>
<dbReference type="PROSITE" id="PS50883">
    <property type="entry name" value="EAL"/>
    <property type="match status" value="1"/>
</dbReference>
<dbReference type="CDD" id="cd01948">
    <property type="entry name" value="EAL"/>
    <property type="match status" value="1"/>
</dbReference>
<dbReference type="PROSITE" id="PS50887">
    <property type="entry name" value="GGDEF"/>
    <property type="match status" value="2"/>
</dbReference>
<dbReference type="InterPro" id="IPR029787">
    <property type="entry name" value="Nucleotide_cyclase"/>
</dbReference>
<dbReference type="AlphaFoldDB" id="A0A422QQ65"/>
<dbReference type="SUPFAM" id="SSF55073">
    <property type="entry name" value="Nucleotide cyclase"/>
    <property type="match status" value="2"/>
</dbReference>
<proteinExistence type="predicted"/>
<keyword evidence="1" id="KW-1133">Transmembrane helix</keyword>
<dbReference type="SMART" id="SM00052">
    <property type="entry name" value="EAL"/>
    <property type="match status" value="1"/>
</dbReference>
<name>A0A422QQ65_9BURK</name>
<dbReference type="SUPFAM" id="SSF141868">
    <property type="entry name" value="EAL domain-like"/>
    <property type="match status" value="1"/>
</dbReference>
<dbReference type="OrthoDB" id="5620448at2"/>
<dbReference type="PANTHER" id="PTHR44757:SF2">
    <property type="entry name" value="BIOFILM ARCHITECTURE MAINTENANCE PROTEIN MBAA"/>
    <property type="match status" value="1"/>
</dbReference>
<dbReference type="NCBIfam" id="TIGR00254">
    <property type="entry name" value="GGDEF"/>
    <property type="match status" value="2"/>
</dbReference>
<feature type="domain" description="EAL" evidence="2">
    <location>
        <begin position="587"/>
        <end position="844"/>
    </location>
</feature>
<evidence type="ECO:0000313" key="4">
    <source>
        <dbReference type="EMBL" id="RNF32106.1"/>
    </source>
</evidence>
<sequence>MDDDSTQRWSGRYLGVAQRFIPAALQQDAAQAARATNVVNAAVMAGTAGPLYALAYWLLGLETAAVEILLCCAVMLSAPPVLRLTGSVVAAREVFLCALFFNFSWLSWHLGGIVSPTVSWLITGPVVAMFLGGKRCAGMWLAMSCASATLIYLLEANGLAQPLAPRTDMPLLHLVCDLGLYVVVLVFVLLFELTKNDGFSRLRQALATINELAIRDELTGIHNRRFLLDLVEKEKERADRNGSEFCLCLFDIDFFKRINDTYGHAAGDTVLRAFARTVQDQLRALDAFGRYGGEEFLLMLPETPAASAIALAERVRGAVEGLRCSDGERTITLTVSAGVAEYRLGEKVAQTIVRADQALYLAKSGGRNRVLCHGDDGPAEVARSLAAPVTDARAPLDGADGFQRDQLTGLLNRRLLRDRLRHAMDRARRNGRVVALLLLNINRFKEVNDALGYEAGDILLHQAGGAIRRCLRDCDTVARWGGDEFVALLEDLGGQPDALLVADKILDRFTAPLSVAGRDCYVTLAVGIALYPAPDCDLDALLKRADIAMRSAKGWGQNIVRVYAGSGAGPGAGEGALSISPPPQSERLALKNGLRDALAQGQLFIEYQPQVELRERRVIGVEALLRWQHPVYGRIDPGRFIPLAEETGMIVPIGEWVLRCACLQNRAWRAAGLPEIKTAVNLSARQLREPGLAARMLAIVAETGMPPACLDLEITEGILIEDLAANCAVISQLRQAGVLVSIDDFGTGYSSLNYLCELPVDILKMDGLFVRRLGAASGRTRAYAVADSIVAMAHRLGLSVIAEAVETPEQLGDLCAMGVDAAQGYLFDRPLSPELVAALLARQARECADAMPPPTRILESVAGGRRAE</sequence>
<reference evidence="4" key="1">
    <citation type="submission" date="2014-10" db="EMBL/GenBank/DDBJ databases">
        <title>Massilia sp. genome.</title>
        <authorList>
            <person name="Xu B."/>
            <person name="Dai L."/>
            <person name="Huang Z."/>
        </authorList>
    </citation>
    <scope>NUCLEOTIDE SEQUENCE [LARGE SCALE GENOMIC DNA]</scope>
    <source>
        <strain evidence="4">CFS-1</strain>
    </source>
</reference>
<dbReference type="PANTHER" id="PTHR44757">
    <property type="entry name" value="DIGUANYLATE CYCLASE DGCP"/>
    <property type="match status" value="1"/>
</dbReference>
<feature type="transmembrane region" description="Helical" evidence="1">
    <location>
        <begin position="139"/>
        <end position="159"/>
    </location>
</feature>
<evidence type="ECO:0000259" key="3">
    <source>
        <dbReference type="PROSITE" id="PS50887"/>
    </source>
</evidence>
<dbReference type="InterPro" id="IPR000160">
    <property type="entry name" value="GGDEF_dom"/>
</dbReference>
<dbReference type="InterPro" id="IPR001633">
    <property type="entry name" value="EAL_dom"/>
</dbReference>
<dbReference type="Proteomes" id="UP000283254">
    <property type="component" value="Unassembled WGS sequence"/>
</dbReference>
<dbReference type="RefSeq" id="WP_123068151.1">
    <property type="nucleotide sequence ID" value="NZ_JSAB01000028.1"/>
</dbReference>
<dbReference type="FunFam" id="3.30.70.270:FF:000001">
    <property type="entry name" value="Diguanylate cyclase domain protein"/>
    <property type="match status" value="1"/>
</dbReference>
<evidence type="ECO:0000256" key="1">
    <source>
        <dbReference type="SAM" id="Phobius"/>
    </source>
</evidence>
<accession>A0A422QQ65</accession>
<keyword evidence="1" id="KW-0472">Membrane</keyword>
<keyword evidence="5" id="KW-1185">Reference proteome</keyword>
<dbReference type="InterPro" id="IPR052155">
    <property type="entry name" value="Biofilm_reg_signaling"/>
</dbReference>
<evidence type="ECO:0000313" key="5">
    <source>
        <dbReference type="Proteomes" id="UP000283254"/>
    </source>
</evidence>
<feature type="domain" description="GGDEF" evidence="3">
    <location>
        <begin position="432"/>
        <end position="565"/>
    </location>
</feature>
<dbReference type="Pfam" id="PF00990">
    <property type="entry name" value="GGDEF"/>
    <property type="match status" value="2"/>
</dbReference>
<dbReference type="GO" id="GO:0003824">
    <property type="term" value="F:catalytic activity"/>
    <property type="evidence" value="ECO:0007669"/>
    <property type="project" value="UniProtKB-ARBA"/>
</dbReference>
<keyword evidence="1" id="KW-0812">Transmembrane</keyword>
<comment type="caution">
    <text evidence="4">The sequence shown here is derived from an EMBL/GenBank/DDBJ whole genome shotgun (WGS) entry which is preliminary data.</text>
</comment>
<feature type="transmembrane region" description="Helical" evidence="1">
    <location>
        <begin position="171"/>
        <end position="193"/>
    </location>
</feature>
<dbReference type="EMBL" id="JSAB01000028">
    <property type="protein sequence ID" value="RNF32106.1"/>
    <property type="molecule type" value="Genomic_DNA"/>
</dbReference>
<evidence type="ECO:0000259" key="2">
    <source>
        <dbReference type="PROSITE" id="PS50883"/>
    </source>
</evidence>
<dbReference type="SMART" id="SM00267">
    <property type="entry name" value="GGDEF"/>
    <property type="match status" value="2"/>
</dbReference>
<gene>
    <name evidence="4" type="ORF">NM04_03435</name>
</gene>